<dbReference type="PANTHER" id="PTHR48075">
    <property type="entry name" value="3-HYDROXYACYL-COA DEHYDROGENASE FAMILY PROTEIN"/>
    <property type="match status" value="1"/>
</dbReference>
<organism evidence="6 7">
    <name type="scientific">Virgibacillus siamensis</name>
    <dbReference type="NCBI Taxonomy" id="480071"/>
    <lineage>
        <taxon>Bacteria</taxon>
        <taxon>Bacillati</taxon>
        <taxon>Bacillota</taxon>
        <taxon>Bacilli</taxon>
        <taxon>Bacillales</taxon>
        <taxon>Bacillaceae</taxon>
        <taxon>Virgibacillus</taxon>
    </lineage>
</organism>
<evidence type="ECO:0000259" key="5">
    <source>
        <dbReference type="Pfam" id="PF02737"/>
    </source>
</evidence>
<dbReference type="InterPro" id="IPR013328">
    <property type="entry name" value="6PGD_dom2"/>
</dbReference>
<dbReference type="SUPFAM" id="SSF51735">
    <property type="entry name" value="NAD(P)-binding Rossmann-fold domains"/>
    <property type="match status" value="1"/>
</dbReference>
<dbReference type="Gene3D" id="3.40.50.720">
    <property type="entry name" value="NAD(P)-binding Rossmann-like Domain"/>
    <property type="match status" value="1"/>
</dbReference>
<reference evidence="7" key="1">
    <citation type="journal article" date="2019" name="Int. J. Syst. Evol. Microbiol.">
        <title>The Global Catalogue of Microorganisms (GCM) 10K type strain sequencing project: providing services to taxonomists for standard genome sequencing and annotation.</title>
        <authorList>
            <consortium name="The Broad Institute Genomics Platform"/>
            <consortium name="The Broad Institute Genome Sequencing Center for Infectious Disease"/>
            <person name="Wu L."/>
            <person name="Ma J."/>
        </authorList>
    </citation>
    <scope>NUCLEOTIDE SEQUENCE [LARGE SCALE GENOMIC DNA]</scope>
    <source>
        <strain evidence="7">JCM 15395</strain>
    </source>
</reference>
<name>A0ABP3R1J8_9BACI</name>
<dbReference type="InterPro" id="IPR006176">
    <property type="entry name" value="3-OHacyl-CoA_DH_NAD-bd"/>
</dbReference>
<dbReference type="InterPro" id="IPR036291">
    <property type="entry name" value="NAD(P)-bd_dom_sf"/>
</dbReference>
<dbReference type="SUPFAM" id="SSF48179">
    <property type="entry name" value="6-phosphogluconate dehydrogenase C-terminal domain-like"/>
    <property type="match status" value="1"/>
</dbReference>
<evidence type="ECO:0000313" key="6">
    <source>
        <dbReference type="EMBL" id="GAA0598544.1"/>
    </source>
</evidence>
<evidence type="ECO:0000256" key="1">
    <source>
        <dbReference type="ARBA" id="ARBA00005086"/>
    </source>
</evidence>
<keyword evidence="7" id="KW-1185">Reference proteome</keyword>
<protein>
    <submittedName>
        <fullName evidence="6">3-hydroxybutyryl-CoA dehydrogenase</fullName>
    </submittedName>
</protein>
<dbReference type="EMBL" id="BAAADS010000009">
    <property type="protein sequence ID" value="GAA0598544.1"/>
    <property type="molecule type" value="Genomic_DNA"/>
</dbReference>
<dbReference type="Pfam" id="PF02737">
    <property type="entry name" value="3HCDH_N"/>
    <property type="match status" value="1"/>
</dbReference>
<keyword evidence="3" id="KW-0560">Oxidoreductase</keyword>
<accession>A0ABP3R1J8</accession>
<dbReference type="NCBIfam" id="NF006722">
    <property type="entry name" value="PRK09260.1"/>
    <property type="match status" value="1"/>
</dbReference>
<dbReference type="Gene3D" id="1.10.1040.10">
    <property type="entry name" value="N-(1-d-carboxylethyl)-l-norvaline Dehydrogenase, domain 2"/>
    <property type="match status" value="1"/>
</dbReference>
<feature type="domain" description="3-hydroxyacyl-CoA dehydrogenase NAD binding" evidence="5">
    <location>
        <begin position="69"/>
        <end position="248"/>
    </location>
</feature>
<gene>
    <name evidence="6" type="ORF">GCM10009001_13370</name>
</gene>
<sequence length="355" mass="38839">MYSGFPLMYGGFSLLYGDIGPKYGAITLLYSGFPEKYGGRYNTVKKSAKRNDRFNQNKQKGSFALTVQKITVVGAGVMGRGIAYVSALAGFSTTLVDVSGVKLEEAITYAKRTSEKGMKLGKVTTEQARNMTANLRTSPVLEEASKTADFIIEAVPEKRDLKKSVMETASANAPDHAILTSNTSTISPTELASYTNRPGQFAVMHFFNPVHRMRLVEMVKGLDTEDETVAAIRSVAEQMGKETVEVNEFPGFVTSRISALVGNEAFLMLQEGVAAAEDIDKAIKLGLNYPMGPLELGDLVGLDARLNNLKYLHETLGEKYRPAPLLEQYVKAGRLGRKSGRGVYDYTEKSELVKK</sequence>
<evidence type="ECO:0000256" key="3">
    <source>
        <dbReference type="ARBA" id="ARBA00023002"/>
    </source>
</evidence>
<dbReference type="PANTHER" id="PTHR48075:SF5">
    <property type="entry name" value="3-HYDROXYBUTYRYL-COA DEHYDROGENASE"/>
    <property type="match status" value="1"/>
</dbReference>
<dbReference type="InterPro" id="IPR006108">
    <property type="entry name" value="3HC_DH_C"/>
</dbReference>
<evidence type="ECO:0000259" key="4">
    <source>
        <dbReference type="Pfam" id="PF00725"/>
    </source>
</evidence>
<dbReference type="Pfam" id="PF00725">
    <property type="entry name" value="3HCDH"/>
    <property type="match status" value="1"/>
</dbReference>
<dbReference type="Proteomes" id="UP001500866">
    <property type="component" value="Unassembled WGS sequence"/>
</dbReference>
<comment type="caution">
    <text evidence="6">The sequence shown here is derived from an EMBL/GenBank/DDBJ whole genome shotgun (WGS) entry which is preliminary data.</text>
</comment>
<dbReference type="InterPro" id="IPR008927">
    <property type="entry name" value="6-PGluconate_DH-like_C_sf"/>
</dbReference>
<comment type="pathway">
    <text evidence="1">Lipid metabolism; butanoate metabolism.</text>
</comment>
<comment type="similarity">
    <text evidence="2">Belongs to the 3-hydroxyacyl-CoA dehydrogenase family.</text>
</comment>
<proteinExistence type="inferred from homology"/>
<feature type="domain" description="3-hydroxyacyl-CoA dehydrogenase C-terminal" evidence="4">
    <location>
        <begin position="251"/>
        <end position="346"/>
    </location>
</feature>
<evidence type="ECO:0000256" key="2">
    <source>
        <dbReference type="ARBA" id="ARBA00009463"/>
    </source>
</evidence>
<evidence type="ECO:0000313" key="7">
    <source>
        <dbReference type="Proteomes" id="UP001500866"/>
    </source>
</evidence>